<protein>
    <submittedName>
        <fullName evidence="1">Uncharacterized protein</fullName>
    </submittedName>
</protein>
<name>A0A0V1EBM9_TRIPS</name>
<organism evidence="1 2">
    <name type="scientific">Trichinella pseudospiralis</name>
    <name type="common">Parasitic roundworm</name>
    <dbReference type="NCBI Taxonomy" id="6337"/>
    <lineage>
        <taxon>Eukaryota</taxon>
        <taxon>Metazoa</taxon>
        <taxon>Ecdysozoa</taxon>
        <taxon>Nematoda</taxon>
        <taxon>Enoplea</taxon>
        <taxon>Dorylaimia</taxon>
        <taxon>Trichinellida</taxon>
        <taxon>Trichinellidae</taxon>
        <taxon>Trichinella</taxon>
    </lineage>
</organism>
<comment type="caution">
    <text evidence="1">The sequence shown here is derived from an EMBL/GenBank/DDBJ whole genome shotgun (WGS) entry which is preliminary data.</text>
</comment>
<dbReference type="Proteomes" id="UP000054632">
    <property type="component" value="Unassembled WGS sequence"/>
</dbReference>
<accession>A0A0V1EBM9</accession>
<gene>
    <name evidence="1" type="ORF">T4A_2541</name>
</gene>
<sequence length="62" mass="7532">MKNTNADCQITDRKPFVIINNWPIREKQMYPWSIFHLSDFLLTVAELRPWIEALSFHWKIDI</sequence>
<evidence type="ECO:0000313" key="1">
    <source>
        <dbReference type="EMBL" id="KRY71032.1"/>
    </source>
</evidence>
<dbReference type="EMBL" id="JYDR01000063">
    <property type="protein sequence ID" value="KRY71032.1"/>
    <property type="molecule type" value="Genomic_DNA"/>
</dbReference>
<reference evidence="1 2" key="1">
    <citation type="submission" date="2015-01" db="EMBL/GenBank/DDBJ databases">
        <title>Evolution of Trichinella species and genotypes.</title>
        <authorList>
            <person name="Korhonen P.K."/>
            <person name="Edoardo P."/>
            <person name="Giuseppe L.R."/>
            <person name="Gasser R.B."/>
        </authorList>
    </citation>
    <scope>NUCLEOTIDE SEQUENCE [LARGE SCALE GENOMIC DNA]</scope>
    <source>
        <strain evidence="1">ISS13</strain>
    </source>
</reference>
<dbReference type="AlphaFoldDB" id="A0A0V1EBM9"/>
<evidence type="ECO:0000313" key="2">
    <source>
        <dbReference type="Proteomes" id="UP000054632"/>
    </source>
</evidence>
<proteinExistence type="predicted"/>